<keyword evidence="2" id="KW-1185">Reference proteome</keyword>
<dbReference type="HOGENOM" id="CLU_2969128_0_0_9"/>
<dbReference type="Proteomes" id="UP000002620">
    <property type="component" value="Chromosome"/>
</dbReference>
<accession>C9RA55</accession>
<proteinExistence type="predicted"/>
<evidence type="ECO:0000313" key="1">
    <source>
        <dbReference type="EMBL" id="ACX53184.1"/>
    </source>
</evidence>
<evidence type="ECO:0000313" key="2">
    <source>
        <dbReference type="Proteomes" id="UP000002620"/>
    </source>
</evidence>
<dbReference type="KEGG" id="adg:Adeg_2107"/>
<dbReference type="OrthoDB" id="9943732at2"/>
<name>C9RA55_AMMDK</name>
<protein>
    <submittedName>
        <fullName evidence="1">Uncharacterized protein</fullName>
    </submittedName>
</protein>
<organism evidence="1 2">
    <name type="scientific">Ammonifex degensii (strain DSM 10501 / KC4)</name>
    <dbReference type="NCBI Taxonomy" id="429009"/>
    <lineage>
        <taxon>Bacteria</taxon>
        <taxon>Bacillati</taxon>
        <taxon>Bacillota</taxon>
        <taxon>Clostridia</taxon>
        <taxon>Thermoanaerobacterales</taxon>
        <taxon>Thermoanaerobacteraceae</taxon>
        <taxon>Ammonifex</taxon>
    </lineage>
</organism>
<dbReference type="AlphaFoldDB" id="C9RA55"/>
<dbReference type="RefSeq" id="WP_015740060.1">
    <property type="nucleotide sequence ID" value="NC_013385.1"/>
</dbReference>
<reference evidence="1 2" key="1">
    <citation type="submission" date="2009-10" db="EMBL/GenBank/DDBJ databases">
        <title>Complete sequence of chromosome of Ammonifex degensii KC4.</title>
        <authorList>
            <consortium name="US DOE Joint Genome Institute"/>
            <person name="Kerfeld C."/>
            <person name="Goodner B."/>
            <person name="Huber H."/>
            <person name="Stetter K."/>
            <person name="Lucas S."/>
            <person name="Copeland A."/>
            <person name="Lapidus A."/>
            <person name="Glavina del Rio T."/>
            <person name="Dalin E."/>
            <person name="Tice H."/>
            <person name="Bruce D."/>
            <person name="Goodwin L."/>
            <person name="Pitluck S."/>
            <person name="Saunders E."/>
            <person name="Brettin T."/>
            <person name="Detter J.C."/>
            <person name="Han C."/>
            <person name="Larimer F."/>
            <person name="Land M."/>
            <person name="Hauser L."/>
            <person name="Kyrpides N."/>
            <person name="Ovchinnikova G."/>
            <person name="Richardson P."/>
        </authorList>
    </citation>
    <scope>NUCLEOTIDE SEQUENCE [LARGE SCALE GENOMIC DNA]</scope>
    <source>
        <strain evidence="2">DSM 10501 / KC4</strain>
    </source>
</reference>
<gene>
    <name evidence="1" type="ordered locus">Adeg_2107</name>
</gene>
<dbReference type="STRING" id="429009.Adeg_2107"/>
<dbReference type="EMBL" id="CP001785">
    <property type="protein sequence ID" value="ACX53184.1"/>
    <property type="molecule type" value="Genomic_DNA"/>
</dbReference>
<sequence>MLLRLPGFDELLAWRLLRAARLKGVLVVTPLVGKDRYPLAKLEGLGLVLKCGRGDGRK</sequence>